<evidence type="ECO:0000256" key="1">
    <source>
        <dbReference type="SAM" id="Phobius"/>
    </source>
</evidence>
<dbReference type="OrthoDB" id="166025at2"/>
<comment type="caution">
    <text evidence="2">The sequence shown here is derived from an EMBL/GenBank/DDBJ whole genome shotgun (WGS) entry which is preliminary data.</text>
</comment>
<keyword evidence="1" id="KW-0472">Membrane</keyword>
<keyword evidence="1" id="KW-1133">Transmembrane helix</keyword>
<evidence type="ECO:0000313" key="3">
    <source>
        <dbReference type="Proteomes" id="UP000050417"/>
    </source>
</evidence>
<evidence type="ECO:0000313" key="2">
    <source>
        <dbReference type="EMBL" id="KPL75177.1"/>
    </source>
</evidence>
<organism evidence="2 3">
    <name type="scientific">Ornatilinea apprima</name>
    <dbReference type="NCBI Taxonomy" id="1134406"/>
    <lineage>
        <taxon>Bacteria</taxon>
        <taxon>Bacillati</taxon>
        <taxon>Chloroflexota</taxon>
        <taxon>Anaerolineae</taxon>
        <taxon>Anaerolineales</taxon>
        <taxon>Anaerolineaceae</taxon>
        <taxon>Ornatilinea</taxon>
    </lineage>
</organism>
<proteinExistence type="predicted"/>
<protein>
    <submittedName>
        <fullName evidence="2">Uncharacterized protein</fullName>
    </submittedName>
</protein>
<accession>A0A0P6X2E9</accession>
<sequence length="246" mass="26119">MIDYGNDEVKPNRGGWFLNFLTIVLLLGIIAAIALTVLIFQNPQAVYNPFPPPTLPAAIVLPSATPTVIALPPTWTPVVTETPAPTATVATPTRVPDVATPIPNDSDLLFTATPTEKASSIYPFATQSAPAAIDATVLFPERVCNWMGVGGQVVDMEARPLTGVGVQLGGSIGGKTVSLTSLTGTALQYGTAGYEFTISDVPTATQGSFWIRLVDQANLPLSGRIYFDTYAECEKNLTIINLKQVR</sequence>
<dbReference type="PATRIC" id="fig|1134406.4.peg.2881"/>
<dbReference type="RefSeq" id="WP_075063481.1">
    <property type="nucleotide sequence ID" value="NZ_LGCL01000030.1"/>
</dbReference>
<feature type="transmembrane region" description="Helical" evidence="1">
    <location>
        <begin position="16"/>
        <end position="40"/>
    </location>
</feature>
<keyword evidence="3" id="KW-1185">Reference proteome</keyword>
<name>A0A0P6X2E9_9CHLR</name>
<gene>
    <name evidence="2" type="ORF">ADN00_13150</name>
</gene>
<reference evidence="2 3" key="1">
    <citation type="submission" date="2015-07" db="EMBL/GenBank/DDBJ databases">
        <title>Genome sequence of Ornatilinea apprima DSM 23815.</title>
        <authorList>
            <person name="Hemp J."/>
            <person name="Ward L.M."/>
            <person name="Pace L.A."/>
            <person name="Fischer W.W."/>
        </authorList>
    </citation>
    <scope>NUCLEOTIDE SEQUENCE [LARGE SCALE GENOMIC DNA]</scope>
    <source>
        <strain evidence="2 3">P3M-1</strain>
    </source>
</reference>
<dbReference type="Proteomes" id="UP000050417">
    <property type="component" value="Unassembled WGS sequence"/>
</dbReference>
<keyword evidence="1" id="KW-0812">Transmembrane</keyword>
<dbReference type="EMBL" id="LGCL01000030">
    <property type="protein sequence ID" value="KPL75177.1"/>
    <property type="molecule type" value="Genomic_DNA"/>
</dbReference>
<dbReference type="AlphaFoldDB" id="A0A0P6X2E9"/>